<feature type="region of interest" description="Disordered" evidence="1">
    <location>
        <begin position="330"/>
        <end position="351"/>
    </location>
</feature>
<feature type="compositionally biased region" description="Polar residues" evidence="1">
    <location>
        <begin position="279"/>
        <end position="300"/>
    </location>
</feature>
<evidence type="ECO:0000313" key="2">
    <source>
        <dbReference type="EMBL" id="PWN31507.1"/>
    </source>
</evidence>
<feature type="compositionally biased region" description="Basic and acidic residues" evidence="1">
    <location>
        <begin position="193"/>
        <end position="202"/>
    </location>
</feature>
<accession>A0A316V1T2</accession>
<feature type="region of interest" description="Disordered" evidence="1">
    <location>
        <begin position="91"/>
        <end position="112"/>
    </location>
</feature>
<feature type="region of interest" description="Disordered" evidence="1">
    <location>
        <begin position="400"/>
        <end position="434"/>
    </location>
</feature>
<gene>
    <name evidence="2" type="ORF">FA14DRAFT_94998</name>
</gene>
<feature type="compositionally biased region" description="Polar residues" evidence="1">
    <location>
        <begin position="165"/>
        <end position="174"/>
    </location>
</feature>
<dbReference type="InParanoid" id="A0A316V1T2"/>
<feature type="compositionally biased region" description="Polar residues" evidence="1">
    <location>
        <begin position="330"/>
        <end position="343"/>
    </location>
</feature>
<evidence type="ECO:0000313" key="3">
    <source>
        <dbReference type="Proteomes" id="UP000245771"/>
    </source>
</evidence>
<feature type="region of interest" description="Disordered" evidence="1">
    <location>
        <begin position="165"/>
        <end position="202"/>
    </location>
</feature>
<keyword evidence="3" id="KW-1185">Reference proteome</keyword>
<reference evidence="2 3" key="1">
    <citation type="journal article" date="2018" name="Mol. Biol. Evol.">
        <title>Broad Genomic Sampling Reveals a Smut Pathogenic Ancestry of the Fungal Clade Ustilaginomycotina.</title>
        <authorList>
            <person name="Kijpornyongpan T."/>
            <person name="Mondo S.J."/>
            <person name="Barry K."/>
            <person name="Sandor L."/>
            <person name="Lee J."/>
            <person name="Lipzen A."/>
            <person name="Pangilinan J."/>
            <person name="LaButti K."/>
            <person name="Hainaut M."/>
            <person name="Henrissat B."/>
            <person name="Grigoriev I.V."/>
            <person name="Spatafora J.W."/>
            <person name="Aime M.C."/>
        </authorList>
    </citation>
    <scope>NUCLEOTIDE SEQUENCE [LARGE SCALE GENOMIC DNA]</scope>
    <source>
        <strain evidence="2 3">MCA 3882</strain>
    </source>
</reference>
<feature type="region of interest" description="Disordered" evidence="1">
    <location>
        <begin position="279"/>
        <end position="304"/>
    </location>
</feature>
<sequence>MVQIPSTNDSDPKVPVRPTQFRPIRYEVQAEMDKLFGLSQMQKRQLALRHRDEDGRLWFDGLEEEEFRHLLQPRSIPNSPMSPFDCDISRRSSTATGMSNSVPSSPTNPYFPSSGHSFENTFARRRSSISTNFLLHFDDASDLQRRKSVPFMPLTAMLERGTNLQSETSVNSAEQAKDVQPVPLYRRRRNKRSRSDDDIHVQSKNKVFLERLTAEGDENPFENGVSPRKKDHLHITEKEIVMPSFLPIPRHRLDEKMLEEAFGPLQKSLEVKTSDNSITTNLIKRQSPNSSAGTSPSPTRMQREISNPILDADRFMKRSRAIDDNECTISSSKIDSNDDQSISKQKKERRNTTFITSDNPKAAAMLGMTPNNEKLLVPGGLETGEHVYDGIEIPCASVRLQSDDEGEDEDVKNTSRGLRTKFDRQKDRMKRALQ</sequence>
<organism evidence="2 3">
    <name type="scientific">Meira miltonrushii</name>
    <dbReference type="NCBI Taxonomy" id="1280837"/>
    <lineage>
        <taxon>Eukaryota</taxon>
        <taxon>Fungi</taxon>
        <taxon>Dikarya</taxon>
        <taxon>Basidiomycota</taxon>
        <taxon>Ustilaginomycotina</taxon>
        <taxon>Exobasidiomycetes</taxon>
        <taxon>Exobasidiales</taxon>
        <taxon>Brachybasidiaceae</taxon>
        <taxon>Meira</taxon>
    </lineage>
</organism>
<evidence type="ECO:0000256" key="1">
    <source>
        <dbReference type="SAM" id="MobiDB-lite"/>
    </source>
</evidence>
<dbReference type="AlphaFoldDB" id="A0A316V1T2"/>
<dbReference type="EMBL" id="KZ819608">
    <property type="protein sequence ID" value="PWN31507.1"/>
    <property type="molecule type" value="Genomic_DNA"/>
</dbReference>
<dbReference type="RefSeq" id="XP_025351809.1">
    <property type="nucleotide sequence ID" value="XM_025503107.1"/>
</dbReference>
<proteinExistence type="predicted"/>
<name>A0A316V1T2_9BASI</name>
<protein>
    <submittedName>
        <fullName evidence="2">Uncharacterized protein</fullName>
    </submittedName>
</protein>
<dbReference type="Proteomes" id="UP000245771">
    <property type="component" value="Unassembled WGS sequence"/>
</dbReference>
<dbReference type="GeneID" id="37024888"/>
<dbReference type="OrthoDB" id="2546609at2759"/>